<accession>D1Z097</accession>
<name>D1Z097_METPS</name>
<feature type="transmembrane region" description="Helical" evidence="1">
    <location>
        <begin position="139"/>
        <end position="158"/>
    </location>
</feature>
<dbReference type="Proteomes" id="UP000001882">
    <property type="component" value="Chromosome"/>
</dbReference>
<organism evidence="2 3">
    <name type="scientific">Methanocella paludicola (strain DSM 17711 / JCM 13418 / NBRC 101707 / SANAE)</name>
    <dbReference type="NCBI Taxonomy" id="304371"/>
    <lineage>
        <taxon>Archaea</taxon>
        <taxon>Methanobacteriati</taxon>
        <taxon>Methanobacteriota</taxon>
        <taxon>Stenosarchaea group</taxon>
        <taxon>Methanomicrobia</taxon>
        <taxon>Methanocellales</taxon>
        <taxon>Methanocellaceae</taxon>
        <taxon>Methanocella</taxon>
    </lineage>
</organism>
<keyword evidence="1" id="KW-0812">Transmembrane</keyword>
<evidence type="ECO:0000256" key="1">
    <source>
        <dbReference type="SAM" id="Phobius"/>
    </source>
</evidence>
<feature type="transmembrane region" description="Helical" evidence="1">
    <location>
        <begin position="77"/>
        <end position="100"/>
    </location>
</feature>
<evidence type="ECO:0000313" key="2">
    <source>
        <dbReference type="EMBL" id="BAI62119.1"/>
    </source>
</evidence>
<reference evidence="2 3" key="2">
    <citation type="journal article" date="2008" name="Int. J. Syst. Evol. Microbiol.">
        <title>Methanocella paludicola gen. nov., sp. nov., a methane-producing archaeon, the first isolate of the lineage 'Rice Cluster I', and proposal of the new archaeal order Methanocellales ord. nov.</title>
        <authorList>
            <person name="Sakai S."/>
            <person name="Imachi H."/>
            <person name="Hanada S."/>
            <person name="Ohashi A."/>
            <person name="Harada H."/>
            <person name="Kamagata Y."/>
        </authorList>
    </citation>
    <scope>NUCLEOTIDE SEQUENCE [LARGE SCALE GENOMIC DNA]</scope>
    <source>
        <strain evidence="3">DSM 17711 / JCM 13418 / NBRC 101707 / SANAE</strain>
    </source>
</reference>
<gene>
    <name evidence="2" type="ordered locus">MCP_2047</name>
</gene>
<dbReference type="PANTHER" id="PTHR40042:SF1">
    <property type="entry name" value="DUF1405 DOMAIN-CONTAINING PROTEIN"/>
    <property type="match status" value="1"/>
</dbReference>
<feature type="transmembrane region" description="Helical" evidence="1">
    <location>
        <begin position="47"/>
        <end position="71"/>
    </location>
</feature>
<keyword evidence="3" id="KW-1185">Reference proteome</keyword>
<dbReference type="InterPro" id="IPR009845">
    <property type="entry name" value="DUF1405"/>
</dbReference>
<dbReference type="RefSeq" id="WP_012900793.1">
    <property type="nucleotide sequence ID" value="NC_013665.1"/>
</dbReference>
<dbReference type="GeneID" id="8681905"/>
<proteinExistence type="predicted"/>
<evidence type="ECO:0000313" key="3">
    <source>
        <dbReference type="Proteomes" id="UP000001882"/>
    </source>
</evidence>
<keyword evidence="1" id="KW-1133">Transmembrane helix</keyword>
<dbReference type="STRING" id="304371.MCP_2047"/>
<reference evidence="2 3" key="1">
    <citation type="journal article" date="2007" name="Appl. Environ. Microbiol.">
        <title>Isolation of key methanogens for global methane emission from rice paddy fields: a novel isolate affiliated with the clone cluster rice cluster I.</title>
        <authorList>
            <person name="Sakai S."/>
            <person name="Imachi H."/>
            <person name="Sekiguchi Y."/>
            <person name="Ohashi A."/>
            <person name="Harada H."/>
            <person name="Kamagata Y."/>
        </authorList>
    </citation>
    <scope>NUCLEOTIDE SEQUENCE [LARGE SCALE GENOMIC DNA]</scope>
    <source>
        <strain evidence="3">DSM 17711 / JCM 13418 / NBRC 101707 / SANAE</strain>
    </source>
</reference>
<dbReference type="Pfam" id="PF07187">
    <property type="entry name" value="DUF1405"/>
    <property type="match status" value="1"/>
</dbReference>
<evidence type="ECO:0008006" key="4">
    <source>
        <dbReference type="Google" id="ProtNLM"/>
    </source>
</evidence>
<feature type="transmembrane region" description="Helical" evidence="1">
    <location>
        <begin position="20"/>
        <end position="38"/>
    </location>
</feature>
<dbReference type="EMBL" id="AP011532">
    <property type="protein sequence ID" value="BAI62119.1"/>
    <property type="molecule type" value="Genomic_DNA"/>
</dbReference>
<feature type="transmembrane region" description="Helical" evidence="1">
    <location>
        <begin position="196"/>
        <end position="214"/>
    </location>
</feature>
<feature type="transmembrane region" description="Helical" evidence="1">
    <location>
        <begin position="112"/>
        <end position="133"/>
    </location>
</feature>
<dbReference type="KEGG" id="mpd:MCP_2047"/>
<keyword evidence="1" id="KW-0472">Membrane</keyword>
<reference evidence="3" key="3">
    <citation type="journal article" date="2011" name="PLoS ONE">
        <title>Genome sequence of a mesophilic hydrogenotrophic methanogen Methanocella paludicola, the first cultivated representative of the order Methanocellales.</title>
        <authorList>
            <person name="Sakai S."/>
            <person name="Takaki Y."/>
            <person name="Shimamura S."/>
            <person name="Sekine M."/>
            <person name="Tajima T."/>
            <person name="Kosugi H."/>
            <person name="Ichikawa N."/>
            <person name="Tasumi E."/>
            <person name="Hiraki A.T."/>
            <person name="Shimizu A."/>
            <person name="Kato Y."/>
            <person name="Nishiko R."/>
            <person name="Mori K."/>
            <person name="Fujita N."/>
            <person name="Imachi H."/>
            <person name="Takai K."/>
        </authorList>
    </citation>
    <scope>NUCLEOTIDE SEQUENCE [LARGE SCALE GENOMIC DNA]</scope>
    <source>
        <strain evidence="3">DSM 17711 / JCM 13418 / NBRC 101707 / SANAE</strain>
    </source>
</reference>
<dbReference type="eggNOG" id="arCOG02940">
    <property type="taxonomic scope" value="Archaea"/>
</dbReference>
<dbReference type="OrthoDB" id="160626at2157"/>
<dbReference type="PANTHER" id="PTHR40042">
    <property type="entry name" value="HYPOTHETICAL MEMBRANE SPANNING PROTEIN"/>
    <property type="match status" value="1"/>
</dbReference>
<dbReference type="AlphaFoldDB" id="D1Z097"/>
<dbReference type="InParanoid" id="D1Z097"/>
<sequence length="232" mass="26864">MFNPFKWVVGLVYGDKRLLALIMLINVVGSAFGLYYYWEQLMMTPWYYWLFVPDCPLYTFFMIFALLFIAMGKRYDTFNVITAVGLAMYGAWTMFVLIYFREVYFAPQNALMSAALWISHCGMALECIFLLPYVKKASIVSWVVAAAWFLLQTFMDYFVPFTYYGQTMRLHPLALMEFYTQGMSSFGFLAAKIDTMMYITFAMTFIFPALIYAVSRKWALAIKEPGAAPGKT</sequence>
<protein>
    <recommendedName>
        <fullName evidence="4">DUF1405 domain-containing protein</fullName>
    </recommendedName>
</protein>